<evidence type="ECO:0000313" key="4">
    <source>
        <dbReference type="EnsemblMetazoa" id="AFUN007734-PA"/>
    </source>
</evidence>
<keyword evidence="2" id="KW-0732">Signal</keyword>
<dbReference type="PANTHER" id="PTHR11559">
    <property type="entry name" value="CARBOXYLESTERASE"/>
    <property type="match status" value="1"/>
</dbReference>
<proteinExistence type="predicted"/>
<dbReference type="Pfam" id="PF00135">
    <property type="entry name" value="COesterase"/>
    <property type="match status" value="1"/>
</dbReference>
<organism evidence="4">
    <name type="scientific">Anopheles funestus</name>
    <name type="common">African malaria mosquito</name>
    <dbReference type="NCBI Taxonomy" id="62324"/>
    <lineage>
        <taxon>Eukaryota</taxon>
        <taxon>Metazoa</taxon>
        <taxon>Ecdysozoa</taxon>
        <taxon>Arthropoda</taxon>
        <taxon>Hexapoda</taxon>
        <taxon>Insecta</taxon>
        <taxon>Pterygota</taxon>
        <taxon>Neoptera</taxon>
        <taxon>Endopterygota</taxon>
        <taxon>Diptera</taxon>
        <taxon>Nematocera</taxon>
        <taxon>Culicoidea</taxon>
        <taxon>Culicidae</taxon>
        <taxon>Anophelinae</taxon>
        <taxon>Anopheles</taxon>
    </lineage>
</organism>
<dbReference type="InterPro" id="IPR029058">
    <property type="entry name" value="AB_hydrolase_fold"/>
</dbReference>
<dbReference type="VEuPathDB" id="VectorBase:AFUN2_006936"/>
<sequence>MARNKVFVQLSVGLCVPLLLGLLVIPCEAIVGGIRSATPPLDDPVVFVRTGGRAARVEGLRNRETGLYSFLGIHYAESPTGQNRFARPQYRHLSGDINATRHGSPCPQPKSDNPYRVIGHEDCLLLNIFTPQMPDETTGLPVVVFIHGGGYRYGSASQYGAEPLTANGVIFVPIQYRLGSFGMIGDGSRDVSGNLALLDMATAVRWIKDYIGWFGGDPAQIKLVGHGSGASAAMVLASATMARSSVTGVVAMSGSSVQPNSYDREPQASYQETTMRHRCAAGNETEVMKCLRDRTTDEIVLMDSELQTERFSGEKLINGMSPQAGVNPVVEEKDDGRGLLGLLTDKPEAMLLAGDFPKIPLLIGVTKDETANAIDVKEIQSVFKGPTNFLKKTTSLIGLEGFLDVEKSVQSLGSVGGVLNLDKYLEIPNGWDTTQILGKLMEATTDAVFNLPAVVSAQAWSKSSKAFVYSFEHRSDNTRGRDFLSGLPIVAKTGKNGANDGVVAHGDELGILFDTHDVFGNPTISAALKSTKDINARKSFASFIAKFAYLNMSSMHQDNVFKSFSSKGTPFVKVGEQVSVGNDFRFCQLSIFGAQLEALKSISCSFLGEGLGSVNKVVGNVVPINKVSGLLFGG</sequence>
<evidence type="ECO:0000256" key="1">
    <source>
        <dbReference type="ARBA" id="ARBA00023180"/>
    </source>
</evidence>
<dbReference type="AlphaFoldDB" id="A0A182RNA3"/>
<keyword evidence="1" id="KW-0325">Glycoprotein</keyword>
<protein>
    <recommendedName>
        <fullName evidence="3">Carboxylesterase type B domain-containing protein</fullName>
    </recommendedName>
</protein>
<accession>A0A182RNA3</accession>
<evidence type="ECO:0000256" key="2">
    <source>
        <dbReference type="SAM" id="SignalP"/>
    </source>
</evidence>
<dbReference type="InterPro" id="IPR002018">
    <property type="entry name" value="CarbesteraseB"/>
</dbReference>
<dbReference type="STRING" id="62324.A0A182RNA3"/>
<feature type="domain" description="Carboxylesterase type B" evidence="3">
    <location>
        <begin position="43"/>
        <end position="581"/>
    </location>
</feature>
<dbReference type="EnsemblMetazoa" id="AFUN007734-RA">
    <property type="protein sequence ID" value="AFUN007734-PA"/>
    <property type="gene ID" value="AFUN007734"/>
</dbReference>
<dbReference type="SUPFAM" id="SSF53474">
    <property type="entry name" value="alpha/beta-Hydrolases"/>
    <property type="match status" value="1"/>
</dbReference>
<dbReference type="VEuPathDB" id="VectorBase:AFUN007734"/>
<dbReference type="Gene3D" id="3.40.50.1820">
    <property type="entry name" value="alpha/beta hydrolase"/>
    <property type="match status" value="1"/>
</dbReference>
<reference evidence="4" key="1">
    <citation type="submission" date="2020-05" db="UniProtKB">
        <authorList>
            <consortium name="EnsemblMetazoa"/>
        </authorList>
    </citation>
    <scope>IDENTIFICATION</scope>
    <source>
        <strain evidence="4">FUMOZ</strain>
    </source>
</reference>
<feature type="chain" id="PRO_5030024269" description="Carboxylesterase type B domain-containing protein" evidence="2">
    <location>
        <begin position="30"/>
        <end position="634"/>
    </location>
</feature>
<feature type="signal peptide" evidence="2">
    <location>
        <begin position="1"/>
        <end position="29"/>
    </location>
</feature>
<dbReference type="InterPro" id="IPR050309">
    <property type="entry name" value="Type-B_Carboxylest/Lipase"/>
</dbReference>
<name>A0A182RNA3_ANOFN</name>
<dbReference type="FunFam" id="3.40.50.1820:FF:000413">
    <property type="entry name" value="carboxylesterase 1E"/>
    <property type="match status" value="1"/>
</dbReference>
<evidence type="ECO:0000259" key="3">
    <source>
        <dbReference type="Pfam" id="PF00135"/>
    </source>
</evidence>